<sequence>MEMRLWLHYCIRNDTVHYICCICSSNNTGPSESPFMSKGFKNWKKTSDEHLDAHARSEVHQLSEEKMTNFLKTRRPGSDISARLHRQAAELQRWTMKGVLSIIDEVIALGQRSIPLRDNWDPSKRNEDRNFSFFVD</sequence>
<comment type="caution">
    <text evidence="1">The sequence shown here is derived from an EMBL/GenBank/DDBJ whole genome shotgun (WGS) entry which is preliminary data.</text>
</comment>
<dbReference type="EMBL" id="CALNXJ010000081">
    <property type="protein sequence ID" value="CAH3161736.1"/>
    <property type="molecule type" value="Genomic_DNA"/>
</dbReference>
<evidence type="ECO:0000313" key="2">
    <source>
        <dbReference type="Proteomes" id="UP001159428"/>
    </source>
</evidence>
<reference evidence="1 2" key="1">
    <citation type="submission" date="2022-05" db="EMBL/GenBank/DDBJ databases">
        <authorList>
            <consortium name="Genoscope - CEA"/>
            <person name="William W."/>
        </authorList>
    </citation>
    <scope>NUCLEOTIDE SEQUENCE [LARGE SCALE GENOMIC DNA]</scope>
</reference>
<dbReference type="AlphaFoldDB" id="A0AAU9XYN7"/>
<evidence type="ECO:0008006" key="3">
    <source>
        <dbReference type="Google" id="ProtNLM"/>
    </source>
</evidence>
<proteinExistence type="predicted"/>
<evidence type="ECO:0000313" key="1">
    <source>
        <dbReference type="EMBL" id="CAH3161736.1"/>
    </source>
</evidence>
<organism evidence="1 2">
    <name type="scientific">Pocillopora meandrina</name>
    <dbReference type="NCBI Taxonomy" id="46732"/>
    <lineage>
        <taxon>Eukaryota</taxon>
        <taxon>Metazoa</taxon>
        <taxon>Cnidaria</taxon>
        <taxon>Anthozoa</taxon>
        <taxon>Hexacorallia</taxon>
        <taxon>Scleractinia</taxon>
        <taxon>Astrocoeniina</taxon>
        <taxon>Pocilloporidae</taxon>
        <taxon>Pocillopora</taxon>
    </lineage>
</organism>
<accession>A0AAU9XYN7</accession>
<keyword evidence="2" id="KW-1185">Reference proteome</keyword>
<dbReference type="Proteomes" id="UP001159428">
    <property type="component" value="Unassembled WGS sequence"/>
</dbReference>
<gene>
    <name evidence="1" type="ORF">PMEA_00033902</name>
</gene>
<protein>
    <recommendedName>
        <fullName evidence="3">DUF4371 domain-containing protein</fullName>
    </recommendedName>
</protein>
<name>A0AAU9XYN7_9CNID</name>